<proteinExistence type="predicted"/>
<evidence type="ECO:0000313" key="5">
    <source>
        <dbReference type="EMBL" id="KAI9637538.1"/>
    </source>
</evidence>
<feature type="region of interest" description="Disordered" evidence="2">
    <location>
        <begin position="591"/>
        <end position="627"/>
    </location>
</feature>
<feature type="region of interest" description="Disordered" evidence="2">
    <location>
        <begin position="529"/>
        <end position="558"/>
    </location>
</feature>
<sequence>MPVLANLSAHFSALLHNVIFSFPTPGNSSAEDQAARIDEIAGKNALFPEMAKMVQQPSEHRALAGGIGPITFVGSGYGVMLVLMALLLNRIHHIVRRPRVPPPPFPHPPMNTTFWKVRRAAVRFLISPETPRLLRIPGILSLARALVLFTVLVLQVANLWPETYHWTCQGPIERCARALGDWAGGMQMETVCWQVFLSVCAGLACSGLADGLDTRRRGAGNSGFNLFGYAFLLHLYSSPMTHQHPPPTAVYGRPDIHPVFQLWLGLLELTWLQTIELFESTRGRQLAPTAFCGSLGLMHFVYVLSTSPLKFPSFTFLTHLLALFLSIIIIFTVSLTAFTNLFTLGYLPTPILRNLLPHEGVMPRAEDDFGVALLKLGTACMWSSQYGGMRNELVHVSLRPGPWVALSSANSVVTVPMSAQGGFGTEITQIDVEQPEESRRQDNYHRELRAFWKAAWVVVVNIATTLVFAIPGGKKGVALAVNAWHARWWYGPRSWRVWRRAAWRLPVAAVQANRLRLIEGQRRAAALGAIGGNRQRQRSVQPEREHQSSGTSTALALRSRQGSMVPYDSYLRGEVEMEDDDEEWEDEIDLTEEQEDGYASSDSGSGESESGGDEGPSLRDFLPTGTEDTADLQPVLLAHLTSSSASPLTRRRYNALMLAPSSPTASPSRPSRHAGSSSLAPLGAMDQVVQDRRLQAASSRAQPTGDDWDEERRKACVICTVDPRDTILWPCRCLALCNDCRESLAARVEQKEHLCPCCRRKVDGYSRIFVP</sequence>
<dbReference type="PANTHER" id="PTHR22696">
    <property type="entry name" value="E3 UBIQUITIN-PROTEIN LIGASE RNF26"/>
    <property type="match status" value="1"/>
</dbReference>
<feature type="transmembrane region" description="Helical" evidence="3">
    <location>
        <begin position="286"/>
        <end position="304"/>
    </location>
</feature>
<dbReference type="InterPro" id="IPR001841">
    <property type="entry name" value="Znf_RING"/>
</dbReference>
<feature type="compositionally biased region" description="Low complexity" evidence="2">
    <location>
        <begin position="597"/>
        <end position="608"/>
    </location>
</feature>
<evidence type="ECO:0000256" key="1">
    <source>
        <dbReference type="PROSITE-ProRule" id="PRU00175"/>
    </source>
</evidence>
<keyword evidence="1" id="KW-0479">Metal-binding</keyword>
<evidence type="ECO:0000259" key="4">
    <source>
        <dbReference type="PROSITE" id="PS50089"/>
    </source>
</evidence>
<feature type="compositionally biased region" description="Low complexity" evidence="2">
    <location>
        <begin position="659"/>
        <end position="669"/>
    </location>
</feature>
<feature type="transmembrane region" description="Helical" evidence="3">
    <location>
        <begin position="450"/>
        <end position="470"/>
    </location>
</feature>
<name>A0AA38HAU3_9TREE</name>
<keyword evidence="3" id="KW-0472">Membrane</keyword>
<dbReference type="GO" id="GO:0061630">
    <property type="term" value="F:ubiquitin protein ligase activity"/>
    <property type="evidence" value="ECO:0007669"/>
    <property type="project" value="TreeGrafter"/>
</dbReference>
<evidence type="ECO:0000313" key="6">
    <source>
        <dbReference type="Proteomes" id="UP001164286"/>
    </source>
</evidence>
<dbReference type="GeneID" id="77725975"/>
<feature type="transmembrane region" description="Helical" evidence="3">
    <location>
        <begin position="62"/>
        <end position="88"/>
    </location>
</feature>
<dbReference type="Gene3D" id="3.30.40.10">
    <property type="entry name" value="Zinc/RING finger domain, C3HC4 (zinc finger)"/>
    <property type="match status" value="1"/>
</dbReference>
<dbReference type="EMBL" id="JAKWFO010000004">
    <property type="protein sequence ID" value="KAI9637538.1"/>
    <property type="molecule type" value="Genomic_DNA"/>
</dbReference>
<dbReference type="Proteomes" id="UP001164286">
    <property type="component" value="Unassembled WGS sequence"/>
</dbReference>
<keyword evidence="1" id="KW-0862">Zinc</keyword>
<evidence type="ECO:0000256" key="2">
    <source>
        <dbReference type="SAM" id="MobiDB-lite"/>
    </source>
</evidence>
<dbReference type="PROSITE" id="PS50089">
    <property type="entry name" value="ZF_RING_2"/>
    <property type="match status" value="1"/>
</dbReference>
<dbReference type="AlphaFoldDB" id="A0AA38HAU3"/>
<keyword evidence="1" id="KW-0863">Zinc-finger</keyword>
<gene>
    <name evidence="5" type="ORF">MKK02DRAFT_23730</name>
</gene>
<feature type="transmembrane region" description="Helical" evidence="3">
    <location>
        <begin position="316"/>
        <end position="347"/>
    </location>
</feature>
<feature type="region of interest" description="Disordered" evidence="2">
    <location>
        <begin position="659"/>
        <end position="679"/>
    </location>
</feature>
<dbReference type="RefSeq" id="XP_052947315.1">
    <property type="nucleotide sequence ID" value="XM_053086774.1"/>
</dbReference>
<dbReference type="GO" id="GO:0006511">
    <property type="term" value="P:ubiquitin-dependent protein catabolic process"/>
    <property type="evidence" value="ECO:0007669"/>
    <property type="project" value="TreeGrafter"/>
</dbReference>
<comment type="caution">
    <text evidence="5">The sequence shown here is derived from an EMBL/GenBank/DDBJ whole genome shotgun (WGS) entry which is preliminary data.</text>
</comment>
<keyword evidence="3" id="KW-1133">Transmembrane helix</keyword>
<dbReference type="GO" id="GO:0008270">
    <property type="term" value="F:zinc ion binding"/>
    <property type="evidence" value="ECO:0007669"/>
    <property type="project" value="UniProtKB-KW"/>
</dbReference>
<protein>
    <recommendedName>
        <fullName evidence="4">RING-type domain-containing protein</fullName>
    </recommendedName>
</protein>
<dbReference type="Pfam" id="PF13920">
    <property type="entry name" value="zf-C3HC4_3"/>
    <property type="match status" value="1"/>
</dbReference>
<keyword evidence="6" id="KW-1185">Reference proteome</keyword>
<dbReference type="GO" id="GO:0016567">
    <property type="term" value="P:protein ubiquitination"/>
    <property type="evidence" value="ECO:0007669"/>
    <property type="project" value="TreeGrafter"/>
</dbReference>
<organism evidence="5 6">
    <name type="scientific">Dioszegia hungarica</name>
    <dbReference type="NCBI Taxonomy" id="4972"/>
    <lineage>
        <taxon>Eukaryota</taxon>
        <taxon>Fungi</taxon>
        <taxon>Dikarya</taxon>
        <taxon>Basidiomycota</taxon>
        <taxon>Agaricomycotina</taxon>
        <taxon>Tremellomycetes</taxon>
        <taxon>Tremellales</taxon>
        <taxon>Bulleribasidiaceae</taxon>
        <taxon>Dioszegia</taxon>
    </lineage>
</organism>
<evidence type="ECO:0000256" key="3">
    <source>
        <dbReference type="SAM" id="Phobius"/>
    </source>
</evidence>
<reference evidence="5" key="1">
    <citation type="journal article" date="2022" name="G3 (Bethesda)">
        <title>High quality genome of the basidiomycete yeast Dioszegia hungarica PDD-24b-2 isolated from cloud water.</title>
        <authorList>
            <person name="Jarrige D."/>
            <person name="Haridas S."/>
            <person name="Bleykasten-Grosshans C."/>
            <person name="Joly M."/>
            <person name="Nadalig T."/>
            <person name="Sancelme M."/>
            <person name="Vuilleumier S."/>
            <person name="Grigoriev I.V."/>
            <person name="Amato P."/>
            <person name="Bringel F."/>
        </authorList>
    </citation>
    <scope>NUCLEOTIDE SEQUENCE</scope>
    <source>
        <strain evidence="5">PDD-24b-2</strain>
    </source>
</reference>
<dbReference type="InterPro" id="IPR013083">
    <property type="entry name" value="Znf_RING/FYVE/PHD"/>
</dbReference>
<accession>A0AA38HAU3</accession>
<keyword evidence="3" id="KW-0812">Transmembrane</keyword>
<feature type="domain" description="RING-type" evidence="4">
    <location>
        <begin position="716"/>
        <end position="759"/>
    </location>
</feature>
<dbReference type="PANTHER" id="PTHR22696:SF1">
    <property type="entry name" value="E3 UBIQUITIN-PROTEIN LIGASE RNF26"/>
    <property type="match status" value="1"/>
</dbReference>